<evidence type="ECO:0000313" key="2">
    <source>
        <dbReference type="EMBL" id="CAD5106649.1"/>
    </source>
</evidence>
<accession>A0A7U7EKD4</accession>
<dbReference type="GO" id="GO:0010288">
    <property type="term" value="P:response to lead ion"/>
    <property type="evidence" value="ECO:0007669"/>
    <property type="project" value="TreeGrafter"/>
</dbReference>
<dbReference type="PROSITE" id="PS50987">
    <property type="entry name" value="HTH_ARSR_2"/>
    <property type="match status" value="1"/>
</dbReference>
<dbReference type="PANTHER" id="PTHR39168:SF1">
    <property type="entry name" value="TRANSCRIPTIONAL REGULATORY PROTEIN"/>
    <property type="match status" value="1"/>
</dbReference>
<name>A0A7U7EKD4_9GAMM</name>
<dbReference type="CDD" id="cd00090">
    <property type="entry name" value="HTH_ARSR"/>
    <property type="match status" value="1"/>
</dbReference>
<dbReference type="Pfam" id="PF12840">
    <property type="entry name" value="HTH_20"/>
    <property type="match status" value="1"/>
</dbReference>
<protein>
    <recommendedName>
        <fullName evidence="1">HTH arsR-type domain-containing protein</fullName>
    </recommendedName>
</protein>
<dbReference type="GO" id="GO:0046686">
    <property type="term" value="P:response to cadmium ion"/>
    <property type="evidence" value="ECO:0007669"/>
    <property type="project" value="TreeGrafter"/>
</dbReference>
<comment type="caution">
    <text evidence="2">The sequence shown here is derived from an EMBL/GenBank/DDBJ whole genome shotgun (WGS) entry which is preliminary data.</text>
</comment>
<proteinExistence type="predicted"/>
<sequence>MEYTPGISSTAALLADPGRASMIWALMDGSARPAGELALLAGLSPSSTSAHLAKLVEGGLLVQESHGRNRYYKLAGPEVGQAVEALASAALAAQPRKTRVVPASRGTPLALREARTCYDHLAGALAVGLFERMTAAGWLVHQGKQVQLSEAGAAALGALGIDLEALRKRRRQLACACPDWSERKPHLGGALGAALLETCKQAGWLRPSACSRALHVSPQGRREIGRIAAS</sequence>
<dbReference type="InterPro" id="IPR052543">
    <property type="entry name" value="HTH_Metal-responsive_Reg"/>
</dbReference>
<keyword evidence="3" id="KW-1185">Reference proteome</keyword>
<dbReference type="GO" id="GO:0097063">
    <property type="term" value="F:cadmium ion sensor activity"/>
    <property type="evidence" value="ECO:0007669"/>
    <property type="project" value="TreeGrafter"/>
</dbReference>
<dbReference type="SUPFAM" id="SSF46785">
    <property type="entry name" value="Winged helix' DNA-binding domain"/>
    <property type="match status" value="1"/>
</dbReference>
<evidence type="ECO:0000313" key="3">
    <source>
        <dbReference type="Proteomes" id="UP000583387"/>
    </source>
</evidence>
<dbReference type="GO" id="GO:0003677">
    <property type="term" value="F:DNA binding"/>
    <property type="evidence" value="ECO:0007669"/>
    <property type="project" value="TreeGrafter"/>
</dbReference>
<dbReference type="Gene3D" id="1.10.10.10">
    <property type="entry name" value="Winged helix-like DNA-binding domain superfamily/Winged helix DNA-binding domain"/>
    <property type="match status" value="1"/>
</dbReference>
<gene>
    <name evidence="2" type="ORF">PSEWESI4_00916</name>
</gene>
<evidence type="ECO:0000259" key="1">
    <source>
        <dbReference type="PROSITE" id="PS50987"/>
    </source>
</evidence>
<dbReference type="PANTHER" id="PTHR39168">
    <property type="entry name" value="TRANSCRIPTIONAL REGULATOR-RELATED"/>
    <property type="match status" value="1"/>
</dbReference>
<dbReference type="GO" id="GO:0032791">
    <property type="term" value="F:lead ion binding"/>
    <property type="evidence" value="ECO:0007669"/>
    <property type="project" value="TreeGrafter"/>
</dbReference>
<dbReference type="Proteomes" id="UP000583387">
    <property type="component" value="Unassembled WGS sequence"/>
</dbReference>
<dbReference type="RefSeq" id="WP_187670010.1">
    <property type="nucleotide sequence ID" value="NZ_CAJFCI010000024.1"/>
</dbReference>
<dbReference type="SMART" id="SM00418">
    <property type="entry name" value="HTH_ARSR"/>
    <property type="match status" value="1"/>
</dbReference>
<dbReference type="PRINTS" id="PR00778">
    <property type="entry name" value="HTHARSR"/>
</dbReference>
<dbReference type="InterPro" id="IPR011991">
    <property type="entry name" value="ArsR-like_HTH"/>
</dbReference>
<dbReference type="EMBL" id="CAJFCI010000024">
    <property type="protein sequence ID" value="CAD5106649.1"/>
    <property type="molecule type" value="Genomic_DNA"/>
</dbReference>
<organism evidence="2 3">
    <name type="scientific">Zestomonas carbonaria</name>
    <dbReference type="NCBI Taxonomy" id="2762745"/>
    <lineage>
        <taxon>Bacteria</taxon>
        <taxon>Pseudomonadati</taxon>
        <taxon>Pseudomonadota</taxon>
        <taxon>Gammaproteobacteria</taxon>
        <taxon>Pseudomonadales</taxon>
        <taxon>Pseudomonadaceae</taxon>
        <taxon>Zestomonas</taxon>
    </lineage>
</organism>
<feature type="domain" description="HTH arsR-type" evidence="1">
    <location>
        <begin position="1"/>
        <end position="94"/>
    </location>
</feature>
<dbReference type="AlphaFoldDB" id="A0A7U7EKD4"/>
<dbReference type="InterPro" id="IPR001845">
    <property type="entry name" value="HTH_ArsR_DNA-bd_dom"/>
</dbReference>
<dbReference type="InterPro" id="IPR036390">
    <property type="entry name" value="WH_DNA-bd_sf"/>
</dbReference>
<dbReference type="InterPro" id="IPR036388">
    <property type="entry name" value="WH-like_DNA-bd_sf"/>
</dbReference>
<reference evidence="2 3" key="1">
    <citation type="submission" date="2020-08" db="EMBL/GenBank/DDBJ databases">
        <authorList>
            <person name="Criscuolo A."/>
        </authorList>
    </citation>
    <scope>NUCLEOTIDE SEQUENCE [LARGE SCALE GENOMIC DNA]</scope>
    <source>
        <strain evidence="2">CIP111764</strain>
    </source>
</reference>
<dbReference type="GO" id="GO:0003700">
    <property type="term" value="F:DNA-binding transcription factor activity"/>
    <property type="evidence" value="ECO:0007669"/>
    <property type="project" value="InterPro"/>
</dbReference>